<evidence type="ECO:0000256" key="5">
    <source>
        <dbReference type="ARBA" id="ARBA00022833"/>
    </source>
</evidence>
<dbReference type="InterPro" id="IPR050570">
    <property type="entry name" value="Cell_wall_metabolism_enzyme"/>
</dbReference>
<dbReference type="InterPro" id="IPR016047">
    <property type="entry name" value="M23ase_b-sheet_dom"/>
</dbReference>
<evidence type="ECO:0000259" key="7">
    <source>
        <dbReference type="Pfam" id="PF01551"/>
    </source>
</evidence>
<name>A0A222MWA2_9BACT</name>
<organism evidence="9 10">
    <name type="scientific">Campylobacter avium LMG 24591</name>
    <dbReference type="NCBI Taxonomy" id="522484"/>
    <lineage>
        <taxon>Bacteria</taxon>
        <taxon>Pseudomonadati</taxon>
        <taxon>Campylobacterota</taxon>
        <taxon>Epsilonproteobacteria</taxon>
        <taxon>Campylobacterales</taxon>
        <taxon>Campylobacteraceae</taxon>
        <taxon>Campylobacter</taxon>
    </lineage>
</organism>
<dbReference type="KEGG" id="cavi:CAV_0658"/>
<dbReference type="OrthoDB" id="9815245at2"/>
<evidence type="ECO:0000256" key="6">
    <source>
        <dbReference type="ARBA" id="ARBA00023049"/>
    </source>
</evidence>
<dbReference type="PANTHER" id="PTHR21666:SF288">
    <property type="entry name" value="CELL DIVISION PROTEIN YTFB"/>
    <property type="match status" value="1"/>
</dbReference>
<sequence length="389" mass="44573">MKKIALFFCLYLPLFSLSVMEEREWAKNEFFLSFLEHNSLPLSLYWDLDPQDRELASEIKEGEKYQILWDNEKNEIEQILIPINGSDLQIHIYKDINDKFTLSFTPVAYEVEERVLSIEIERSAYQDVETISGSTPLARAMRNAFRGSIDFTAMQKGDKVSILYERKERLGQRFGDIVVKMVTVEVNKKPNSVFFFNDTYYDANGKELESFLLTQPVKYTRISSYFTRSRYHPVLRKYRAHLGVDFAAPTGTPVRSAGSGVVSFVGTKGGYGKTVQVNHGQGYSTLYAHLSRFAAIKRGQKVKQGQTIAYVGSTGVSTGPHLHFGLYLNNRAINPLSVVKISRSELKGDKKKEFENTIVLYQERLQEFIKNKNTVPKKESLPFENYVEL</sequence>
<dbReference type="SUPFAM" id="SSF51261">
    <property type="entry name" value="Duplicated hybrid motif"/>
    <property type="match status" value="1"/>
</dbReference>
<keyword evidence="10" id="KW-1185">Reference proteome</keyword>
<dbReference type="AlphaFoldDB" id="A0A222MWA2"/>
<protein>
    <submittedName>
        <fullName evidence="9">Zinc metallopeptidase, M23 family</fullName>
    </submittedName>
</protein>
<comment type="cofactor">
    <cofactor evidence="1">
        <name>Zn(2+)</name>
        <dbReference type="ChEBI" id="CHEBI:29105"/>
    </cofactor>
</comment>
<feature type="domain" description="M23ase beta-sheet core" evidence="7">
    <location>
        <begin position="240"/>
        <end position="335"/>
    </location>
</feature>
<evidence type="ECO:0000313" key="9">
    <source>
        <dbReference type="EMBL" id="ASQ30324.1"/>
    </source>
</evidence>
<dbReference type="Gene3D" id="2.70.70.10">
    <property type="entry name" value="Glucose Permease (Domain IIA)"/>
    <property type="match status" value="1"/>
</dbReference>
<keyword evidence="6" id="KW-0482">Metalloprotease</keyword>
<keyword evidence="4" id="KW-0378">Hydrolase</keyword>
<dbReference type="GO" id="GO:0046872">
    <property type="term" value="F:metal ion binding"/>
    <property type="evidence" value="ECO:0007669"/>
    <property type="project" value="UniProtKB-KW"/>
</dbReference>
<keyword evidence="2" id="KW-0645">Protease</keyword>
<evidence type="ECO:0000256" key="4">
    <source>
        <dbReference type="ARBA" id="ARBA00022801"/>
    </source>
</evidence>
<dbReference type="CDD" id="cd12797">
    <property type="entry name" value="M23_peptidase"/>
    <property type="match status" value="1"/>
</dbReference>
<dbReference type="GO" id="GO:0004222">
    <property type="term" value="F:metalloendopeptidase activity"/>
    <property type="evidence" value="ECO:0007669"/>
    <property type="project" value="TreeGrafter"/>
</dbReference>
<evidence type="ECO:0000256" key="1">
    <source>
        <dbReference type="ARBA" id="ARBA00001947"/>
    </source>
</evidence>
<evidence type="ECO:0000259" key="8">
    <source>
        <dbReference type="Pfam" id="PF18059"/>
    </source>
</evidence>
<dbReference type="InterPro" id="IPR011055">
    <property type="entry name" value="Dup_hybrid_motif"/>
</dbReference>
<dbReference type="PANTHER" id="PTHR21666">
    <property type="entry name" value="PEPTIDASE-RELATED"/>
    <property type="match status" value="1"/>
</dbReference>
<dbReference type="Proteomes" id="UP000201169">
    <property type="component" value="Chromosome"/>
</dbReference>
<evidence type="ECO:0000256" key="2">
    <source>
        <dbReference type="ARBA" id="ARBA00022670"/>
    </source>
</evidence>
<gene>
    <name evidence="9" type="ORF">CAV_0658</name>
</gene>
<dbReference type="Gene3D" id="3.10.450.350">
    <property type="match status" value="1"/>
</dbReference>
<dbReference type="EMBL" id="CP022347">
    <property type="protein sequence ID" value="ASQ30324.1"/>
    <property type="molecule type" value="Genomic_DNA"/>
</dbReference>
<keyword evidence="3" id="KW-0479">Metal-binding</keyword>
<feature type="domain" description="Csd3 N-terminal" evidence="8">
    <location>
        <begin position="24"/>
        <end position="107"/>
    </location>
</feature>
<dbReference type="Pfam" id="PF18059">
    <property type="entry name" value="Csd3_N"/>
    <property type="match status" value="1"/>
</dbReference>
<dbReference type="GO" id="GO:0006508">
    <property type="term" value="P:proteolysis"/>
    <property type="evidence" value="ECO:0007669"/>
    <property type="project" value="UniProtKB-KW"/>
</dbReference>
<evidence type="ECO:0000313" key="10">
    <source>
        <dbReference type="Proteomes" id="UP000201169"/>
    </source>
</evidence>
<evidence type="ECO:0000256" key="3">
    <source>
        <dbReference type="ARBA" id="ARBA00022723"/>
    </source>
</evidence>
<keyword evidence="5" id="KW-0862">Zinc</keyword>
<dbReference type="Pfam" id="PF01551">
    <property type="entry name" value="Peptidase_M23"/>
    <property type="match status" value="1"/>
</dbReference>
<proteinExistence type="predicted"/>
<dbReference type="InterPro" id="IPR040653">
    <property type="entry name" value="Csd3_N"/>
</dbReference>
<reference evidence="9 10" key="1">
    <citation type="submission" date="2017-07" db="EMBL/GenBank/DDBJ databases">
        <title>Analysis of two Campylobacter avium genomes and identification of a novel hippuricase gene.</title>
        <authorList>
            <person name="Miller W.G."/>
            <person name="Chapman M.H."/>
            <person name="Yee E."/>
            <person name="Revez J."/>
            <person name="Bono J.L."/>
            <person name="Rossi M."/>
        </authorList>
    </citation>
    <scope>NUCLEOTIDE SEQUENCE [LARGE SCALE GENOMIC DNA]</scope>
    <source>
        <strain evidence="9 10">LMG 24591</strain>
    </source>
</reference>
<accession>A0A222MWA2</accession>
<dbReference type="RefSeq" id="WP_094325090.1">
    <property type="nucleotide sequence ID" value="NZ_CP022347.1"/>
</dbReference>